<dbReference type="InterPro" id="IPR034596">
    <property type="entry name" value="Ribosomal_mL52"/>
</dbReference>
<evidence type="ECO:0000256" key="1">
    <source>
        <dbReference type="ARBA" id="ARBA00004173"/>
    </source>
</evidence>
<evidence type="ECO:0000256" key="5">
    <source>
        <dbReference type="ARBA" id="ARBA00023128"/>
    </source>
</evidence>
<keyword evidence="10" id="KW-1185">Reference proteome</keyword>
<comment type="subcellular location">
    <subcellularLocation>
        <location evidence="1">Mitochondrion</location>
    </subcellularLocation>
</comment>
<dbReference type="Pfam" id="PF18699">
    <property type="entry name" value="MRPL52"/>
    <property type="match status" value="1"/>
</dbReference>
<comment type="similarity">
    <text evidence="2">Belongs to the mitochondrion-specific ribosomal protein mL52 family.</text>
</comment>
<evidence type="ECO:0000313" key="10">
    <source>
        <dbReference type="Proteomes" id="UP001168990"/>
    </source>
</evidence>
<keyword evidence="6" id="KW-0687">Ribonucleoprotein</keyword>
<evidence type="ECO:0000256" key="3">
    <source>
        <dbReference type="ARBA" id="ARBA00022946"/>
    </source>
</evidence>
<gene>
    <name evidence="9" type="ORF">PV328_006558</name>
</gene>
<dbReference type="EMBL" id="JAQQBS010000002">
    <property type="protein sequence ID" value="KAK0173343.1"/>
    <property type="molecule type" value="Genomic_DNA"/>
</dbReference>
<evidence type="ECO:0000256" key="6">
    <source>
        <dbReference type="ARBA" id="ARBA00023274"/>
    </source>
</evidence>
<dbReference type="AlphaFoldDB" id="A0AA39FPM2"/>
<dbReference type="GO" id="GO:0003735">
    <property type="term" value="F:structural constituent of ribosome"/>
    <property type="evidence" value="ECO:0007669"/>
    <property type="project" value="InterPro"/>
</dbReference>
<evidence type="ECO:0000256" key="7">
    <source>
        <dbReference type="ARBA" id="ARBA00035181"/>
    </source>
</evidence>
<dbReference type="Proteomes" id="UP001168990">
    <property type="component" value="Unassembled WGS sequence"/>
</dbReference>
<evidence type="ECO:0000313" key="9">
    <source>
        <dbReference type="EMBL" id="KAK0173343.1"/>
    </source>
</evidence>
<dbReference type="GO" id="GO:0005762">
    <property type="term" value="C:mitochondrial large ribosomal subunit"/>
    <property type="evidence" value="ECO:0007669"/>
    <property type="project" value="InterPro"/>
</dbReference>
<sequence length="136" mass="15853">MALNGQIIMNIKHYMNLNIIANGFHSSSRLQLNQRWRQKKRLSENPNAFGPLTNLPDYSFLDGRPTPFGIRQLARIKEQREILEKVKKLTYEVDYAVERHARMQYADAQNRKSIIEGKMKAKGQCYLSEPNTNKSE</sequence>
<evidence type="ECO:0000256" key="4">
    <source>
        <dbReference type="ARBA" id="ARBA00022980"/>
    </source>
</evidence>
<keyword evidence="4" id="KW-0689">Ribosomal protein</keyword>
<keyword evidence="5" id="KW-0496">Mitochondrion</keyword>
<dbReference type="PANTHER" id="PTHR34090:SF1">
    <property type="entry name" value="LARGE RIBOSOMAL SUBUNIT PROTEIN ML52"/>
    <property type="match status" value="1"/>
</dbReference>
<organism evidence="9 10">
    <name type="scientific">Microctonus aethiopoides</name>
    <dbReference type="NCBI Taxonomy" id="144406"/>
    <lineage>
        <taxon>Eukaryota</taxon>
        <taxon>Metazoa</taxon>
        <taxon>Ecdysozoa</taxon>
        <taxon>Arthropoda</taxon>
        <taxon>Hexapoda</taxon>
        <taxon>Insecta</taxon>
        <taxon>Pterygota</taxon>
        <taxon>Neoptera</taxon>
        <taxon>Endopterygota</taxon>
        <taxon>Hymenoptera</taxon>
        <taxon>Apocrita</taxon>
        <taxon>Ichneumonoidea</taxon>
        <taxon>Braconidae</taxon>
        <taxon>Euphorinae</taxon>
        <taxon>Microctonus</taxon>
    </lineage>
</organism>
<protein>
    <recommendedName>
        <fullName evidence="7">Large ribosomal subunit protein mL52</fullName>
    </recommendedName>
    <alternativeName>
        <fullName evidence="8">39S ribosomal protein L52, mitochondrial</fullName>
    </alternativeName>
</protein>
<reference evidence="9" key="2">
    <citation type="submission" date="2023-03" db="EMBL/GenBank/DDBJ databases">
        <authorList>
            <person name="Inwood S.N."/>
            <person name="Skelly J.G."/>
            <person name="Guhlin J."/>
            <person name="Harrop T.W.R."/>
            <person name="Goldson S.G."/>
            <person name="Dearden P.K."/>
        </authorList>
    </citation>
    <scope>NUCLEOTIDE SEQUENCE</scope>
    <source>
        <strain evidence="9">Irish</strain>
        <tissue evidence="9">Whole body</tissue>
    </source>
</reference>
<dbReference type="GO" id="GO:0032543">
    <property type="term" value="P:mitochondrial translation"/>
    <property type="evidence" value="ECO:0007669"/>
    <property type="project" value="InterPro"/>
</dbReference>
<keyword evidence="3" id="KW-0809">Transit peptide</keyword>
<dbReference type="PANTHER" id="PTHR34090">
    <property type="entry name" value="39S RIBOSOMAL PROTEIN L52, MITOCHONDRIAL"/>
    <property type="match status" value="1"/>
</dbReference>
<proteinExistence type="inferred from homology"/>
<evidence type="ECO:0000256" key="8">
    <source>
        <dbReference type="ARBA" id="ARBA00035425"/>
    </source>
</evidence>
<name>A0AA39FPM2_9HYME</name>
<accession>A0AA39FPM2</accession>
<reference evidence="9" key="1">
    <citation type="journal article" date="2023" name="bioRxiv">
        <title>Scaffold-level genome assemblies of two parasitoid biocontrol wasps reveal the parthenogenesis mechanism and an associated novel virus.</title>
        <authorList>
            <person name="Inwood S."/>
            <person name="Skelly J."/>
            <person name="Guhlin J."/>
            <person name="Harrop T."/>
            <person name="Goldson S."/>
            <person name="Dearden P."/>
        </authorList>
    </citation>
    <scope>NUCLEOTIDE SEQUENCE</scope>
    <source>
        <strain evidence="9">Irish</strain>
        <tissue evidence="9">Whole body</tissue>
    </source>
</reference>
<comment type="caution">
    <text evidence="9">The sequence shown here is derived from an EMBL/GenBank/DDBJ whole genome shotgun (WGS) entry which is preliminary data.</text>
</comment>
<evidence type="ECO:0000256" key="2">
    <source>
        <dbReference type="ARBA" id="ARBA00007232"/>
    </source>
</evidence>